<keyword evidence="2" id="KW-1185">Reference proteome</keyword>
<reference evidence="1 2" key="1">
    <citation type="submission" date="2024-07" db="EMBL/GenBank/DDBJ databases">
        <title>Draft sequence of the Neodothiora populina.</title>
        <authorList>
            <person name="Drown D.D."/>
            <person name="Schuette U.S."/>
            <person name="Buechlein A.B."/>
            <person name="Rusch D.R."/>
            <person name="Winton L.W."/>
            <person name="Adams G.A."/>
        </authorList>
    </citation>
    <scope>NUCLEOTIDE SEQUENCE [LARGE SCALE GENOMIC DNA]</scope>
    <source>
        <strain evidence="1 2">CPC 39397</strain>
    </source>
</reference>
<sequence>MRSASVALAQKNCITGYGSVQSAFKIT</sequence>
<gene>
    <name evidence="1" type="ORF">AAFC00_005114</name>
</gene>
<dbReference type="Proteomes" id="UP001562354">
    <property type="component" value="Unassembled WGS sequence"/>
</dbReference>
<protein>
    <submittedName>
        <fullName evidence="1">Uncharacterized protein</fullName>
    </submittedName>
</protein>
<organism evidence="1 2">
    <name type="scientific">Neodothiora populina</name>
    <dbReference type="NCBI Taxonomy" id="2781224"/>
    <lineage>
        <taxon>Eukaryota</taxon>
        <taxon>Fungi</taxon>
        <taxon>Dikarya</taxon>
        <taxon>Ascomycota</taxon>
        <taxon>Pezizomycotina</taxon>
        <taxon>Dothideomycetes</taxon>
        <taxon>Dothideomycetidae</taxon>
        <taxon>Dothideales</taxon>
        <taxon>Dothioraceae</taxon>
        <taxon>Neodothiora</taxon>
    </lineage>
</organism>
<accession>A0ABR3PJU0</accession>
<evidence type="ECO:0000313" key="2">
    <source>
        <dbReference type="Proteomes" id="UP001562354"/>
    </source>
</evidence>
<evidence type="ECO:0000313" key="1">
    <source>
        <dbReference type="EMBL" id="KAL1306408.1"/>
    </source>
</evidence>
<proteinExistence type="predicted"/>
<name>A0ABR3PJU0_9PEZI</name>
<comment type="caution">
    <text evidence="1">The sequence shown here is derived from an EMBL/GenBank/DDBJ whole genome shotgun (WGS) entry which is preliminary data.</text>
</comment>
<dbReference type="EMBL" id="JBFMKM010000004">
    <property type="protein sequence ID" value="KAL1306408.1"/>
    <property type="molecule type" value="Genomic_DNA"/>
</dbReference>